<protein>
    <submittedName>
        <fullName evidence="4">Tellurite resistance protein TerB</fullName>
    </submittedName>
</protein>
<dbReference type="RefSeq" id="WP_165900115.1">
    <property type="nucleotide sequence ID" value="NZ_SLWF01000013.1"/>
</dbReference>
<dbReference type="Pfam" id="PF05099">
    <property type="entry name" value="TerB"/>
    <property type="match status" value="1"/>
</dbReference>
<gene>
    <name evidence="4" type="ORF">EDC91_11389</name>
</gene>
<organism evidence="4 5">
    <name type="scientific">Shewanella fodinae</name>
    <dbReference type="NCBI Taxonomy" id="552357"/>
    <lineage>
        <taxon>Bacteria</taxon>
        <taxon>Pseudomonadati</taxon>
        <taxon>Pseudomonadota</taxon>
        <taxon>Gammaproteobacteria</taxon>
        <taxon>Alteromonadales</taxon>
        <taxon>Shewanellaceae</taxon>
        <taxon>Shewanella</taxon>
    </lineage>
</organism>
<feature type="domain" description="TerB-C" evidence="3">
    <location>
        <begin position="619"/>
        <end position="742"/>
    </location>
</feature>
<feature type="domain" description="Co-chaperone DjlA N-terminal" evidence="1">
    <location>
        <begin position="477"/>
        <end position="582"/>
    </location>
</feature>
<evidence type="ECO:0000313" key="5">
    <source>
        <dbReference type="Proteomes" id="UP000294832"/>
    </source>
</evidence>
<reference evidence="4 5" key="1">
    <citation type="submission" date="2019-03" db="EMBL/GenBank/DDBJ databases">
        <title>Freshwater and sediment microbial communities from various areas in North America, analyzing microbe dynamics in response to fracking.</title>
        <authorList>
            <person name="Lamendella R."/>
        </authorList>
    </citation>
    <scope>NUCLEOTIDE SEQUENCE [LARGE SCALE GENOMIC DNA]</scope>
    <source>
        <strain evidence="4 5">74A</strain>
    </source>
</reference>
<dbReference type="Gene3D" id="1.10.3680.10">
    <property type="entry name" value="TerB-like"/>
    <property type="match status" value="1"/>
</dbReference>
<dbReference type="AlphaFoldDB" id="A0A4R2FA17"/>
<name>A0A4R2FA17_9GAMM</name>
<evidence type="ECO:0000259" key="3">
    <source>
        <dbReference type="Pfam" id="PF15615"/>
    </source>
</evidence>
<feature type="domain" description="TerB N-terminal" evidence="2">
    <location>
        <begin position="64"/>
        <end position="268"/>
    </location>
</feature>
<sequence length="746" mass="83032">MEIIIGIIIVYVIYRVAKGASTSKKTPVRPEVTVRFDVSGPGRYAGDSERYERPSGKPAKWYSAGQSVSVQGYDITGGLIYVGETLLDTNGYDNDACLINPKLKASPAEPWDGGDEMSYWPQYARISPKCRGAYLKWLAGGRSEPEANIGYVFLFFYGLERRLFVDAQKGSVPATERAEIVQEVNRLLKIYGGNRSFRGYASNLLAMEWVLYQSDKPVPAYLDFNDRYCSEPFQVVLAKYVSAGKPIPSDVALQWIILHPEFGLRTPARRCTKEFKELFSRRYKQQFGEGLIVKPNKTPLRLEYRAASSSIRGDLKLKVPDLPNPFILTAPLKKLSSLVEECTNELEPYSRFLGRKDNDPNSLAALALLPKELMHQSPAAQKAKSQLAQVCAYGVGLISVENLYACFGEKPPLQIGKKESENLAALVEGMGFGIAPDIRFHNIKPNLDGKVAIFPNGHGIDFRPSKEYRTLGTILRLGAMVSQIDDDLSPAEEATLQSLVNENRDLTQIERDSLLAFLQWCLNTPQGTAGIKQRLSEVSTAEKTAISHILISVAFADGRIDPKEVKHLEKLYTTLGLNKEQVTSDLHTLAAANEPVTVGLRDTEPTFSIPTPAIEPVKPKGFSLNEELIRIRTEETRQVKGVLEGIFADQEEDLAENDITTITSTSENPLTALDKAHQDFFHRLLQQETWERSSLHELCKELGLMVDGAMEVLNEWSFDNANAPLIDDGDPVFVDVNLAREIVNVQ</sequence>
<dbReference type="Pfam" id="PF15615">
    <property type="entry name" value="TerB_C"/>
    <property type="match status" value="1"/>
</dbReference>
<dbReference type="CDD" id="cd07176">
    <property type="entry name" value="terB"/>
    <property type="match status" value="1"/>
</dbReference>
<evidence type="ECO:0000313" key="4">
    <source>
        <dbReference type="EMBL" id="TCN83996.1"/>
    </source>
</evidence>
<dbReference type="InterPro" id="IPR028932">
    <property type="entry name" value="TerB-C"/>
</dbReference>
<keyword evidence="5" id="KW-1185">Reference proteome</keyword>
<dbReference type="Proteomes" id="UP000294832">
    <property type="component" value="Unassembled WGS sequence"/>
</dbReference>
<dbReference type="InterPro" id="IPR029024">
    <property type="entry name" value="TerB-like"/>
</dbReference>
<evidence type="ECO:0000259" key="2">
    <source>
        <dbReference type="Pfam" id="PF13208"/>
    </source>
</evidence>
<dbReference type="EMBL" id="SLWF01000013">
    <property type="protein sequence ID" value="TCN83996.1"/>
    <property type="molecule type" value="Genomic_DNA"/>
</dbReference>
<evidence type="ECO:0000259" key="1">
    <source>
        <dbReference type="Pfam" id="PF05099"/>
    </source>
</evidence>
<comment type="caution">
    <text evidence="4">The sequence shown here is derived from an EMBL/GenBank/DDBJ whole genome shotgun (WGS) entry which is preliminary data.</text>
</comment>
<dbReference type="SUPFAM" id="SSF158682">
    <property type="entry name" value="TerB-like"/>
    <property type="match status" value="1"/>
</dbReference>
<accession>A0A4R2FA17</accession>
<dbReference type="Pfam" id="PF13208">
    <property type="entry name" value="TerB_N"/>
    <property type="match status" value="1"/>
</dbReference>
<dbReference type="InterPro" id="IPR007791">
    <property type="entry name" value="DjlA_N"/>
</dbReference>
<dbReference type="InterPro" id="IPR025266">
    <property type="entry name" value="TerB_N"/>
</dbReference>
<proteinExistence type="predicted"/>